<organism evidence="1 2">
    <name type="scientific">Ziziphus jujuba var. spinosa</name>
    <dbReference type="NCBI Taxonomy" id="714518"/>
    <lineage>
        <taxon>Eukaryota</taxon>
        <taxon>Viridiplantae</taxon>
        <taxon>Streptophyta</taxon>
        <taxon>Embryophyta</taxon>
        <taxon>Tracheophyta</taxon>
        <taxon>Spermatophyta</taxon>
        <taxon>Magnoliopsida</taxon>
        <taxon>eudicotyledons</taxon>
        <taxon>Gunneridae</taxon>
        <taxon>Pentapetalae</taxon>
        <taxon>rosids</taxon>
        <taxon>fabids</taxon>
        <taxon>Rosales</taxon>
        <taxon>Rhamnaceae</taxon>
        <taxon>Paliureae</taxon>
        <taxon>Ziziphus</taxon>
    </lineage>
</organism>
<name>A0A978VGI6_ZIZJJ</name>
<dbReference type="AlphaFoldDB" id="A0A978VGI6"/>
<comment type="caution">
    <text evidence="1">The sequence shown here is derived from an EMBL/GenBank/DDBJ whole genome shotgun (WGS) entry which is preliminary data.</text>
</comment>
<accession>A0A978VGI6</accession>
<dbReference type="EMBL" id="JAEACU010000005">
    <property type="protein sequence ID" value="KAH7529475.1"/>
    <property type="molecule type" value="Genomic_DNA"/>
</dbReference>
<proteinExistence type="predicted"/>
<evidence type="ECO:0000313" key="2">
    <source>
        <dbReference type="Proteomes" id="UP000813462"/>
    </source>
</evidence>
<protein>
    <submittedName>
        <fullName evidence="1">Uncharacterized protein</fullName>
    </submittedName>
</protein>
<sequence length="124" mass="14311">MGTNLIQGIKLDLPAERTLYLNPQTFRKMKGLRMHIFHNVDLSTSIRYLSDNLRFIEWPGYQFDTVPFSHGRKCLVILDMLNNCIQQLGEISQNFKKLKIVNLSGSEFLTEIPDLSTAPNRVEI</sequence>
<dbReference type="GO" id="GO:0006952">
    <property type="term" value="P:defense response"/>
    <property type="evidence" value="ECO:0007669"/>
    <property type="project" value="InterPro"/>
</dbReference>
<reference evidence="1" key="1">
    <citation type="journal article" date="2021" name="Front. Plant Sci.">
        <title>Chromosome-Scale Genome Assembly for Chinese Sour Jujube and Insights Into Its Genome Evolution and Domestication Signature.</title>
        <authorList>
            <person name="Shen L.-Y."/>
            <person name="Luo H."/>
            <person name="Wang X.-L."/>
            <person name="Wang X.-M."/>
            <person name="Qiu X.-J."/>
            <person name="Liu H."/>
            <person name="Zhou S.-S."/>
            <person name="Jia K.-H."/>
            <person name="Nie S."/>
            <person name="Bao Y.-T."/>
            <person name="Zhang R.-G."/>
            <person name="Yun Q.-Z."/>
            <person name="Chai Y.-H."/>
            <person name="Lu J.-Y."/>
            <person name="Li Y."/>
            <person name="Zhao S.-W."/>
            <person name="Mao J.-F."/>
            <person name="Jia S.-G."/>
            <person name="Mao Y.-M."/>
        </authorList>
    </citation>
    <scope>NUCLEOTIDE SEQUENCE</scope>
    <source>
        <strain evidence="1">AT0</strain>
        <tissue evidence="1">Leaf</tissue>
    </source>
</reference>
<dbReference type="SUPFAM" id="SSF52058">
    <property type="entry name" value="L domain-like"/>
    <property type="match status" value="1"/>
</dbReference>
<dbReference type="PANTHER" id="PTHR11017">
    <property type="entry name" value="LEUCINE-RICH REPEAT-CONTAINING PROTEIN"/>
    <property type="match status" value="1"/>
</dbReference>
<dbReference type="InterPro" id="IPR032675">
    <property type="entry name" value="LRR_dom_sf"/>
</dbReference>
<dbReference type="Gene3D" id="3.80.10.10">
    <property type="entry name" value="Ribonuclease Inhibitor"/>
    <property type="match status" value="1"/>
</dbReference>
<dbReference type="PANTHER" id="PTHR11017:SF570">
    <property type="entry name" value="DISEASE RESISTANCE PROTEIN (TIR-NBS CLASS)-RELATED"/>
    <property type="match status" value="1"/>
</dbReference>
<evidence type="ECO:0000313" key="1">
    <source>
        <dbReference type="EMBL" id="KAH7529475.1"/>
    </source>
</evidence>
<dbReference type="Proteomes" id="UP000813462">
    <property type="component" value="Unassembled WGS sequence"/>
</dbReference>
<gene>
    <name evidence="1" type="ORF">FEM48_Zijuj05G0187800</name>
</gene>
<dbReference type="InterPro" id="IPR044974">
    <property type="entry name" value="Disease_R_plants"/>
</dbReference>